<dbReference type="NCBIfam" id="TIGR00042">
    <property type="entry name" value="RdgB/HAM1 family non-canonical purine NTP pyrophosphatase"/>
    <property type="match status" value="1"/>
</dbReference>
<evidence type="ECO:0000313" key="14">
    <source>
        <dbReference type="EMBL" id="PRX13712.1"/>
    </source>
</evidence>
<dbReference type="EMBL" id="PVNA01000003">
    <property type="protein sequence ID" value="PRX13712.1"/>
    <property type="molecule type" value="Genomic_DNA"/>
</dbReference>
<keyword evidence="4 10" id="KW-0547">Nucleotide-binding</keyword>
<feature type="binding site" evidence="10">
    <location>
        <begin position="148"/>
        <end position="151"/>
    </location>
    <ligand>
        <name>substrate</name>
    </ligand>
</feature>
<feature type="binding site" evidence="10">
    <location>
        <position position="68"/>
    </location>
    <ligand>
        <name>Mg(2+)</name>
        <dbReference type="ChEBI" id="CHEBI:18420"/>
    </ligand>
</feature>
<evidence type="ECO:0000256" key="8">
    <source>
        <dbReference type="ARBA" id="ARBA00051875"/>
    </source>
</evidence>
<dbReference type="SUPFAM" id="SSF52972">
    <property type="entry name" value="ITPase-like"/>
    <property type="match status" value="1"/>
</dbReference>
<feature type="binding site" evidence="10">
    <location>
        <begin position="176"/>
        <end position="177"/>
    </location>
    <ligand>
        <name>substrate</name>
    </ligand>
</feature>
<dbReference type="PANTHER" id="PTHR11067">
    <property type="entry name" value="INOSINE TRIPHOSPHATE PYROPHOSPHATASE/HAM1 PROTEIN"/>
    <property type="match status" value="1"/>
</dbReference>
<evidence type="ECO:0000313" key="12">
    <source>
        <dbReference type="EMBL" id="GAL76211.1"/>
    </source>
</evidence>
<dbReference type="Proteomes" id="UP000028531">
    <property type="component" value="Unassembled WGS sequence"/>
</dbReference>
<dbReference type="CDD" id="cd00515">
    <property type="entry name" value="HAM1"/>
    <property type="match status" value="1"/>
</dbReference>
<comment type="catalytic activity">
    <reaction evidence="9 10">
        <text>XTP + H2O = XMP + diphosphate + H(+)</text>
        <dbReference type="Rhea" id="RHEA:28610"/>
        <dbReference type="ChEBI" id="CHEBI:15377"/>
        <dbReference type="ChEBI" id="CHEBI:15378"/>
        <dbReference type="ChEBI" id="CHEBI:33019"/>
        <dbReference type="ChEBI" id="CHEBI:57464"/>
        <dbReference type="ChEBI" id="CHEBI:61314"/>
        <dbReference type="EC" id="3.6.1.66"/>
    </reaction>
</comment>
<reference evidence="12 16" key="1">
    <citation type="journal article" date="2014" name="Genome Announc.">
        <title>Draft Genome Sequences of Marine Flavobacterium Nonlabens Strains NR17, NR24, NR27, NR32, NR33, and Ara13.</title>
        <authorList>
            <person name="Nakanishi M."/>
            <person name="Meirelles P."/>
            <person name="Suzuki R."/>
            <person name="Takatani N."/>
            <person name="Mino S."/>
            <person name="Suda W."/>
            <person name="Oshima K."/>
            <person name="Hattori M."/>
            <person name="Ohkuma M."/>
            <person name="Hosokawa M."/>
            <person name="Miyashita K."/>
            <person name="Thompson F.L."/>
            <person name="Niwa A."/>
            <person name="Sawabe T."/>
            <person name="Sawabe T."/>
        </authorList>
    </citation>
    <scope>NUCLEOTIDE SEQUENCE [LARGE SCALE GENOMIC DNA]</scope>
    <source>
        <strain evidence="12">JCM 19275</strain>
        <strain evidence="16">JCM19275</strain>
    </source>
</reference>
<name>A0A084JW34_NONUL</name>
<dbReference type="RefSeq" id="WP_036584845.1">
    <property type="nucleotide sequence ID" value="NZ_CP138994.1"/>
</dbReference>
<feature type="binding site" evidence="10">
    <location>
        <position position="69"/>
    </location>
    <ligand>
        <name>substrate</name>
    </ligand>
</feature>
<dbReference type="GO" id="GO:0036222">
    <property type="term" value="F:XTP diphosphatase activity"/>
    <property type="evidence" value="ECO:0007669"/>
    <property type="project" value="UniProtKB-UniRule"/>
</dbReference>
<reference evidence="14 17" key="3">
    <citation type="submission" date="2018-03" db="EMBL/GenBank/DDBJ databases">
        <title>Genomic Encyclopedia of Archaeal and Bacterial Type Strains, Phase II (KMG-II): from individual species to whole genera.</title>
        <authorList>
            <person name="Goeker M."/>
        </authorList>
    </citation>
    <scope>NUCLEOTIDE SEQUENCE [LARGE SCALE GENOMIC DNA]</scope>
    <source>
        <strain evidence="14 17">DSM 22727</strain>
    </source>
</reference>
<keyword evidence="3 10" id="KW-0479">Metal-binding</keyword>
<dbReference type="FunFam" id="3.90.950.10:FF:000001">
    <property type="entry name" value="dITP/XTP pyrophosphatase"/>
    <property type="match status" value="1"/>
</dbReference>
<keyword evidence="5 10" id="KW-0378">Hydrolase</keyword>
<accession>A0A084JW34</accession>
<proteinExistence type="inferred from homology"/>
<evidence type="ECO:0000256" key="5">
    <source>
        <dbReference type="ARBA" id="ARBA00022801"/>
    </source>
</evidence>
<dbReference type="GO" id="GO:0005829">
    <property type="term" value="C:cytosol"/>
    <property type="evidence" value="ECO:0007669"/>
    <property type="project" value="TreeGrafter"/>
</dbReference>
<keyword evidence="17" id="KW-1185">Reference proteome</keyword>
<evidence type="ECO:0000256" key="4">
    <source>
        <dbReference type="ARBA" id="ARBA00022741"/>
    </source>
</evidence>
<evidence type="ECO:0000256" key="11">
    <source>
        <dbReference type="RuleBase" id="RU003781"/>
    </source>
</evidence>
<gene>
    <name evidence="13" type="ORF">IL45_13680</name>
    <name evidence="12" type="ORF">JCM19275_617</name>
    <name evidence="14" type="ORF">LY02_01960</name>
</gene>
<evidence type="ECO:0000313" key="17">
    <source>
        <dbReference type="Proteomes" id="UP000239997"/>
    </source>
</evidence>
<dbReference type="InterPro" id="IPR029001">
    <property type="entry name" value="ITPase-like_fam"/>
</dbReference>
<comment type="catalytic activity">
    <reaction evidence="8 10">
        <text>dITP + H2O = dIMP + diphosphate + H(+)</text>
        <dbReference type="Rhea" id="RHEA:28342"/>
        <dbReference type="ChEBI" id="CHEBI:15377"/>
        <dbReference type="ChEBI" id="CHEBI:15378"/>
        <dbReference type="ChEBI" id="CHEBI:33019"/>
        <dbReference type="ChEBI" id="CHEBI:61194"/>
        <dbReference type="ChEBI" id="CHEBI:61382"/>
        <dbReference type="EC" id="3.6.1.66"/>
    </reaction>
</comment>
<dbReference type="GO" id="GO:0036220">
    <property type="term" value="F:ITP diphosphatase activity"/>
    <property type="evidence" value="ECO:0007669"/>
    <property type="project" value="UniProtKB-UniRule"/>
</dbReference>
<dbReference type="GO" id="GO:0035870">
    <property type="term" value="F:dITP diphosphatase activity"/>
    <property type="evidence" value="ECO:0007669"/>
    <property type="project" value="UniProtKB-UniRule"/>
</dbReference>
<evidence type="ECO:0000256" key="1">
    <source>
        <dbReference type="ARBA" id="ARBA00008023"/>
    </source>
</evidence>
<keyword evidence="7 10" id="KW-0546">Nucleotide metabolism</keyword>
<dbReference type="OrthoDB" id="9807456at2"/>
<protein>
    <recommendedName>
        <fullName evidence="10">dITP/XTP pyrophosphatase</fullName>
        <ecNumber evidence="10">3.6.1.66</ecNumber>
    </recommendedName>
    <alternativeName>
        <fullName evidence="10">Non-canonical purine NTP pyrophosphatase</fullName>
    </alternativeName>
    <alternativeName>
        <fullName evidence="10">Non-standard purine NTP pyrophosphatase</fullName>
    </alternativeName>
    <alternativeName>
        <fullName evidence="10">Nucleoside-triphosphate diphosphatase</fullName>
    </alternativeName>
    <alternativeName>
        <fullName evidence="10">Nucleoside-triphosphate pyrophosphatase</fullName>
        <shortName evidence="10">NTPase</shortName>
    </alternativeName>
</protein>
<dbReference type="GO" id="GO:0009146">
    <property type="term" value="P:purine nucleoside triphosphate catabolic process"/>
    <property type="evidence" value="ECO:0007669"/>
    <property type="project" value="UniProtKB-UniRule"/>
</dbReference>
<dbReference type="AlphaFoldDB" id="A0A084JW34"/>
<feature type="binding site" evidence="10">
    <location>
        <begin position="7"/>
        <end position="12"/>
    </location>
    <ligand>
        <name>substrate</name>
    </ligand>
</feature>
<feature type="binding site" evidence="10">
    <location>
        <position position="171"/>
    </location>
    <ligand>
        <name>substrate</name>
    </ligand>
</feature>
<organism evidence="13 15">
    <name type="scientific">Nonlabens ulvanivorans</name>
    <name type="common">Persicivirga ulvanivorans</name>
    <dbReference type="NCBI Taxonomy" id="906888"/>
    <lineage>
        <taxon>Bacteria</taxon>
        <taxon>Pseudomonadati</taxon>
        <taxon>Bacteroidota</taxon>
        <taxon>Flavobacteriia</taxon>
        <taxon>Flavobacteriales</taxon>
        <taxon>Flavobacteriaceae</taxon>
        <taxon>Nonlabens</taxon>
    </lineage>
</organism>
<evidence type="ECO:0000256" key="9">
    <source>
        <dbReference type="ARBA" id="ARBA00052017"/>
    </source>
</evidence>
<evidence type="ECO:0000313" key="16">
    <source>
        <dbReference type="Proteomes" id="UP000029647"/>
    </source>
</evidence>
<comment type="caution">
    <text evidence="10">Lacks conserved residue(s) required for the propagation of feature annotation.</text>
</comment>
<dbReference type="EMBL" id="BBNT01000009">
    <property type="protein sequence ID" value="GAL76211.1"/>
    <property type="molecule type" value="Genomic_DNA"/>
</dbReference>
<dbReference type="PANTHER" id="PTHR11067:SF9">
    <property type="entry name" value="INOSINE TRIPHOSPHATE PYROPHOSPHATASE"/>
    <property type="match status" value="1"/>
</dbReference>
<dbReference type="HAMAP" id="MF_01405">
    <property type="entry name" value="Non_canon_purine_NTPase"/>
    <property type="match status" value="1"/>
</dbReference>
<dbReference type="Pfam" id="PF01725">
    <property type="entry name" value="Ham1p_like"/>
    <property type="match status" value="1"/>
</dbReference>
<comment type="similarity">
    <text evidence="1 10 11">Belongs to the HAM1 NTPase family.</text>
</comment>
<evidence type="ECO:0000313" key="15">
    <source>
        <dbReference type="Proteomes" id="UP000028531"/>
    </source>
</evidence>
<sequence length="189" mass="21406">MEIIFATHNKNKLKEVQIMMPENIKLLSLDDIGMHEDIPETSTTISGNAAQKVQFIRQRYDLPVFADDTGLEVFALNNEPGVYSARYAGEHKSSEDNMELLLKNLEDKRDRSARFVTVFALDMDRCQTLFEGVCDGVITKSYHGDKGFGYDPIFMPNGYEKTFAQMSLVEKGEISHRGIALKKLIAYLT</sequence>
<dbReference type="Gene3D" id="3.90.950.10">
    <property type="match status" value="1"/>
</dbReference>
<evidence type="ECO:0000256" key="7">
    <source>
        <dbReference type="ARBA" id="ARBA00023080"/>
    </source>
</evidence>
<dbReference type="InterPro" id="IPR020922">
    <property type="entry name" value="dITP/XTP_pyrophosphatase"/>
</dbReference>
<keyword evidence="6 10" id="KW-0460">Magnesium</keyword>
<dbReference type="GO" id="GO:0009117">
    <property type="term" value="P:nucleotide metabolic process"/>
    <property type="evidence" value="ECO:0007669"/>
    <property type="project" value="UniProtKB-KW"/>
</dbReference>
<dbReference type="GO" id="GO:0000166">
    <property type="term" value="F:nucleotide binding"/>
    <property type="evidence" value="ECO:0007669"/>
    <property type="project" value="UniProtKB-KW"/>
</dbReference>
<comment type="cofactor">
    <cofactor evidence="10">
        <name>Mg(2+)</name>
        <dbReference type="ChEBI" id="CHEBI:18420"/>
    </cofactor>
    <text evidence="10">Binds 1 Mg(2+) ion per subunit.</text>
</comment>
<dbReference type="Proteomes" id="UP000239997">
    <property type="component" value="Unassembled WGS sequence"/>
</dbReference>
<dbReference type="NCBIfam" id="NF011398">
    <property type="entry name" value="PRK14823.1"/>
    <property type="match status" value="1"/>
</dbReference>
<dbReference type="EC" id="3.6.1.66" evidence="10"/>
<dbReference type="EMBL" id="JPJI01000032">
    <property type="protein sequence ID" value="KEZ93168.1"/>
    <property type="molecule type" value="Genomic_DNA"/>
</dbReference>
<evidence type="ECO:0000313" key="13">
    <source>
        <dbReference type="EMBL" id="KEZ93168.1"/>
    </source>
</evidence>
<evidence type="ECO:0000256" key="6">
    <source>
        <dbReference type="ARBA" id="ARBA00022842"/>
    </source>
</evidence>
<comment type="catalytic activity">
    <reaction evidence="10">
        <text>ITP + H2O = IMP + diphosphate + H(+)</text>
        <dbReference type="Rhea" id="RHEA:29399"/>
        <dbReference type="ChEBI" id="CHEBI:15377"/>
        <dbReference type="ChEBI" id="CHEBI:15378"/>
        <dbReference type="ChEBI" id="CHEBI:33019"/>
        <dbReference type="ChEBI" id="CHEBI:58053"/>
        <dbReference type="ChEBI" id="CHEBI:61402"/>
        <dbReference type="EC" id="3.6.1.66"/>
    </reaction>
</comment>
<comment type="subunit">
    <text evidence="2 10">Homodimer.</text>
</comment>
<comment type="function">
    <text evidence="10">Pyrophosphatase that catalyzes the hydrolysis of nucleoside triphosphates to their monophosphate derivatives, with a high preference for the non-canonical purine nucleotides XTP (xanthosine triphosphate), dITP (deoxyinosine triphosphate) and ITP. Seems to function as a house-cleaning enzyme that removes non-canonical purine nucleotides from the nucleotide pool, thus preventing their incorporation into DNA/RNA and avoiding chromosomal lesions.</text>
</comment>
<dbReference type="Proteomes" id="UP000029647">
    <property type="component" value="Unassembled WGS sequence"/>
</dbReference>
<dbReference type="GO" id="GO:0017111">
    <property type="term" value="F:ribonucleoside triphosphate phosphatase activity"/>
    <property type="evidence" value="ECO:0007669"/>
    <property type="project" value="InterPro"/>
</dbReference>
<comment type="caution">
    <text evidence="13">The sequence shown here is derived from an EMBL/GenBank/DDBJ whole genome shotgun (WGS) entry which is preliminary data.</text>
</comment>
<feature type="active site" description="Proton acceptor" evidence="10">
    <location>
        <position position="68"/>
    </location>
</feature>
<dbReference type="InterPro" id="IPR002637">
    <property type="entry name" value="RdgB/HAM1"/>
</dbReference>
<dbReference type="GO" id="GO:0046872">
    <property type="term" value="F:metal ion binding"/>
    <property type="evidence" value="ECO:0007669"/>
    <property type="project" value="UniProtKB-KW"/>
</dbReference>
<evidence type="ECO:0000256" key="3">
    <source>
        <dbReference type="ARBA" id="ARBA00022723"/>
    </source>
</evidence>
<reference evidence="13 15" key="2">
    <citation type="submission" date="2014-07" db="EMBL/GenBank/DDBJ databases">
        <title>Draft genome sequence of Nonlabens ulvanivorans, an ulvan degrading bacterium.</title>
        <authorList>
            <person name="Kopel M."/>
            <person name="Helbert W."/>
            <person name="Henrissat B."/>
            <person name="Doniger T."/>
            <person name="Banin E."/>
        </authorList>
    </citation>
    <scope>NUCLEOTIDE SEQUENCE [LARGE SCALE GENOMIC DNA]</scope>
    <source>
        <strain evidence="13 15">PLR</strain>
    </source>
</reference>
<evidence type="ECO:0000256" key="2">
    <source>
        <dbReference type="ARBA" id="ARBA00011738"/>
    </source>
</evidence>
<evidence type="ECO:0000256" key="10">
    <source>
        <dbReference type="HAMAP-Rule" id="MF_01405"/>
    </source>
</evidence>